<comment type="pathway">
    <text evidence="7 9">tRNA modification; N(7)-methylguanine-tRNA biosynthesis.</text>
</comment>
<accession>A0AA42BN23</accession>
<dbReference type="PROSITE" id="PS51625">
    <property type="entry name" value="SAM_MT_TRMB"/>
    <property type="match status" value="1"/>
</dbReference>
<evidence type="ECO:0000256" key="9">
    <source>
        <dbReference type="HAMAP-Rule" id="MF_01057"/>
    </source>
</evidence>
<feature type="binding site" evidence="9">
    <location>
        <position position="94"/>
    </location>
    <ligand>
        <name>S-adenosyl-L-methionine</name>
        <dbReference type="ChEBI" id="CHEBI:59789"/>
    </ligand>
</feature>
<protein>
    <recommendedName>
        <fullName evidence="9">tRNA (guanine-N(7)-)-methyltransferase</fullName>
        <ecNumber evidence="9">2.1.1.33</ecNumber>
    </recommendedName>
    <alternativeName>
        <fullName evidence="9">tRNA (guanine(46)-N(7))-methyltransferase</fullName>
    </alternativeName>
    <alternativeName>
        <fullName evidence="9">tRNA(m7G46)-methyltransferase</fullName>
    </alternativeName>
</protein>
<dbReference type="PANTHER" id="PTHR23417">
    <property type="entry name" value="3-DEOXY-D-MANNO-OCTULOSONIC-ACID TRANSFERASE/TRNA GUANINE-N 7 - -METHYLTRANSFERASE"/>
    <property type="match status" value="1"/>
</dbReference>
<comment type="caution">
    <text evidence="10">The sequence shown here is derived from an EMBL/GenBank/DDBJ whole genome shotgun (WGS) entry which is preliminary data.</text>
</comment>
<dbReference type="EMBL" id="JANCLT010000001">
    <property type="protein sequence ID" value="MCP8967495.1"/>
    <property type="molecule type" value="Genomic_DNA"/>
</dbReference>
<dbReference type="NCBIfam" id="TIGR00091">
    <property type="entry name" value="tRNA (guanosine(46)-N7)-methyltransferase TrmB"/>
    <property type="match status" value="1"/>
</dbReference>
<dbReference type="FunFam" id="3.40.50.150:FF:000035">
    <property type="entry name" value="tRNA (guanine-N(7)-)-methyltransferase"/>
    <property type="match status" value="1"/>
</dbReference>
<sequence length="227" mass="26170">MRLRHKPHALDLIAAHPQFVVADPQKGKWKEEFGNNNPIHIEVGTGRGRFIYEMAKANPHINYIGIEKFSSVVVDALQKLIDEEVPNLKLLNKDAKDLTVFFEDGEINRVYLNFSDPWPKARHEKRRLTYKSFLQNYEQVLAEGGELHFKTDNQGLFEYSLMSFSQYGMPLKFLSLDLHNSDFEGNIMTEYEEKFSSRGSRIYRVEAKFPLRTAEAGQTAEQAAVLV</sequence>
<keyword evidence="4 9" id="KW-0808">Transferase</keyword>
<keyword evidence="11" id="KW-1185">Reference proteome</keyword>
<dbReference type="InterPro" id="IPR029063">
    <property type="entry name" value="SAM-dependent_MTases_sf"/>
</dbReference>
<dbReference type="EC" id="2.1.1.33" evidence="9"/>
<proteinExistence type="inferred from homology"/>
<dbReference type="InterPro" id="IPR055361">
    <property type="entry name" value="tRNA_methyltr_TrmB_bact"/>
</dbReference>
<dbReference type="Proteomes" id="UP001156102">
    <property type="component" value="Unassembled WGS sequence"/>
</dbReference>
<evidence type="ECO:0000256" key="4">
    <source>
        <dbReference type="ARBA" id="ARBA00022679"/>
    </source>
</evidence>
<dbReference type="Pfam" id="PF02390">
    <property type="entry name" value="Methyltransf_4"/>
    <property type="match status" value="1"/>
</dbReference>
<evidence type="ECO:0000256" key="2">
    <source>
        <dbReference type="ARBA" id="ARBA00003015"/>
    </source>
</evidence>
<feature type="binding site" evidence="9">
    <location>
        <begin position="189"/>
        <end position="192"/>
    </location>
    <ligand>
        <name>substrate</name>
    </ligand>
</feature>
<feature type="binding site" evidence="9">
    <location>
        <position position="152"/>
    </location>
    <ligand>
        <name>substrate</name>
    </ligand>
</feature>
<dbReference type="GO" id="GO:0043527">
    <property type="term" value="C:tRNA methyltransferase complex"/>
    <property type="evidence" value="ECO:0007669"/>
    <property type="project" value="TreeGrafter"/>
</dbReference>
<evidence type="ECO:0000256" key="7">
    <source>
        <dbReference type="ARBA" id="ARBA00060552"/>
    </source>
</evidence>
<evidence type="ECO:0000313" key="10">
    <source>
        <dbReference type="EMBL" id="MCP8967495.1"/>
    </source>
</evidence>
<evidence type="ECO:0000256" key="5">
    <source>
        <dbReference type="ARBA" id="ARBA00022691"/>
    </source>
</evidence>
<dbReference type="HAMAP" id="MF_01057">
    <property type="entry name" value="tRNA_methyltr_TrmB"/>
    <property type="match status" value="1"/>
</dbReference>
<name>A0AA42BN23_9BACI</name>
<dbReference type="AlphaFoldDB" id="A0AA42BN23"/>
<dbReference type="PANTHER" id="PTHR23417:SF14">
    <property type="entry name" value="PENTACOTRIPEPTIDE-REPEAT REGION OF PRORP DOMAIN-CONTAINING PROTEIN"/>
    <property type="match status" value="1"/>
</dbReference>
<dbReference type="Gene3D" id="3.40.50.150">
    <property type="entry name" value="Vaccinia Virus protein VP39"/>
    <property type="match status" value="1"/>
</dbReference>
<dbReference type="NCBIfam" id="NF001080">
    <property type="entry name" value="PRK00121.2-2"/>
    <property type="match status" value="1"/>
</dbReference>
<keyword evidence="5 9" id="KW-0949">S-adenosyl-L-methionine</keyword>
<keyword evidence="3 9" id="KW-0489">Methyltransferase</keyword>
<dbReference type="InterPro" id="IPR003358">
    <property type="entry name" value="tRNA_(Gua-N-7)_MeTrfase_Trmb"/>
</dbReference>
<comment type="similarity">
    <text evidence="8 9">Belongs to the class I-like SAM-binding methyltransferase superfamily. TrmB family.</text>
</comment>
<evidence type="ECO:0000256" key="6">
    <source>
        <dbReference type="ARBA" id="ARBA00022694"/>
    </source>
</evidence>
<dbReference type="SUPFAM" id="SSF53335">
    <property type="entry name" value="S-adenosyl-L-methionine-dependent methyltransferases"/>
    <property type="match status" value="1"/>
</dbReference>
<feature type="binding site" evidence="9">
    <location>
        <position position="67"/>
    </location>
    <ligand>
        <name>S-adenosyl-L-methionine</name>
        <dbReference type="ChEBI" id="CHEBI:59789"/>
    </ligand>
</feature>
<organism evidence="10 11">
    <name type="scientific">Ectobacillus ponti</name>
    <dbReference type="NCBI Taxonomy" id="2961894"/>
    <lineage>
        <taxon>Bacteria</taxon>
        <taxon>Bacillati</taxon>
        <taxon>Bacillota</taxon>
        <taxon>Bacilli</taxon>
        <taxon>Bacillales</taxon>
        <taxon>Bacillaceae</taxon>
        <taxon>Ectobacillus</taxon>
    </lineage>
</organism>
<evidence type="ECO:0000256" key="1">
    <source>
        <dbReference type="ARBA" id="ARBA00000142"/>
    </source>
</evidence>
<dbReference type="CDD" id="cd02440">
    <property type="entry name" value="AdoMet_MTases"/>
    <property type="match status" value="1"/>
</dbReference>
<feature type="binding site" evidence="9">
    <location>
        <position position="116"/>
    </location>
    <ligand>
        <name>S-adenosyl-L-methionine</name>
        <dbReference type="ChEBI" id="CHEBI:59789"/>
    </ligand>
</feature>
<evidence type="ECO:0000256" key="8">
    <source>
        <dbReference type="ARBA" id="ARBA00060767"/>
    </source>
</evidence>
<evidence type="ECO:0000313" key="11">
    <source>
        <dbReference type="Proteomes" id="UP001156102"/>
    </source>
</evidence>
<feature type="binding site" evidence="9">
    <location>
        <position position="42"/>
    </location>
    <ligand>
        <name>S-adenosyl-L-methionine</name>
        <dbReference type="ChEBI" id="CHEBI:59789"/>
    </ligand>
</feature>
<dbReference type="GO" id="GO:0008176">
    <property type="term" value="F:tRNA (guanine(46)-N7)-methyltransferase activity"/>
    <property type="evidence" value="ECO:0007669"/>
    <property type="project" value="UniProtKB-UniRule"/>
</dbReference>
<gene>
    <name evidence="9 10" type="primary">trmB</name>
    <name evidence="10" type="ORF">NK662_02930</name>
</gene>
<evidence type="ECO:0000256" key="3">
    <source>
        <dbReference type="ARBA" id="ARBA00022603"/>
    </source>
</evidence>
<feature type="region of interest" description="Interaction with RNA" evidence="9">
    <location>
        <begin position="122"/>
        <end position="127"/>
    </location>
</feature>
<keyword evidence="6 9" id="KW-0819">tRNA processing</keyword>
<comment type="catalytic activity">
    <reaction evidence="1 9">
        <text>guanosine(46) in tRNA + S-adenosyl-L-methionine = N(7)-methylguanosine(46) in tRNA + S-adenosyl-L-homocysteine</text>
        <dbReference type="Rhea" id="RHEA:42708"/>
        <dbReference type="Rhea" id="RHEA-COMP:10188"/>
        <dbReference type="Rhea" id="RHEA-COMP:10189"/>
        <dbReference type="ChEBI" id="CHEBI:57856"/>
        <dbReference type="ChEBI" id="CHEBI:59789"/>
        <dbReference type="ChEBI" id="CHEBI:74269"/>
        <dbReference type="ChEBI" id="CHEBI:74480"/>
        <dbReference type="EC" id="2.1.1.33"/>
    </reaction>
</comment>
<feature type="binding site" evidence="9">
    <location>
        <position position="120"/>
    </location>
    <ligand>
        <name>substrate</name>
    </ligand>
</feature>
<dbReference type="RefSeq" id="WP_254757173.1">
    <property type="nucleotide sequence ID" value="NZ_JANCLT010000001.1"/>
</dbReference>
<reference evidence="10" key="1">
    <citation type="submission" date="2022-07" db="EMBL/GenBank/DDBJ databases">
        <authorList>
            <person name="Li W.-J."/>
            <person name="Deng Q.-Q."/>
        </authorList>
    </citation>
    <scope>NUCLEOTIDE SEQUENCE</scope>
    <source>
        <strain evidence="10">SYSU M60031</strain>
    </source>
</reference>
<comment type="function">
    <text evidence="2 9">Catalyzes the formation of N(7)-methylguanine at position 46 (m7G46) in tRNA.</text>
</comment>